<dbReference type="EMBL" id="GECZ01001949">
    <property type="protein sequence ID" value="JAS67820.1"/>
    <property type="molecule type" value="Transcribed_RNA"/>
</dbReference>
<feature type="non-terminal residue" evidence="2">
    <location>
        <position position="1"/>
    </location>
</feature>
<reference evidence="2" key="1">
    <citation type="submission" date="2015-11" db="EMBL/GenBank/DDBJ databases">
        <title>De novo transcriptome assembly of four potential Pierce s Disease insect vectors from Arizona vineyards.</title>
        <authorList>
            <person name="Tassone E.E."/>
        </authorList>
    </citation>
    <scope>NUCLEOTIDE SEQUENCE</scope>
</reference>
<proteinExistence type="predicted"/>
<evidence type="ECO:0000313" key="2">
    <source>
        <dbReference type="EMBL" id="JAS67820.1"/>
    </source>
</evidence>
<accession>A0A1B6GZH3</accession>
<feature type="compositionally biased region" description="Basic and acidic residues" evidence="1">
    <location>
        <begin position="102"/>
        <end position="112"/>
    </location>
</feature>
<protein>
    <submittedName>
        <fullName evidence="2">Uncharacterized protein</fullName>
    </submittedName>
</protein>
<feature type="region of interest" description="Disordered" evidence="1">
    <location>
        <begin position="191"/>
        <end position="233"/>
    </location>
</feature>
<feature type="region of interest" description="Disordered" evidence="1">
    <location>
        <begin position="102"/>
        <end position="122"/>
    </location>
</feature>
<sequence>CSYQAEPLPPAPVEKTSEDVKSEPLPALKNGVYMPDAIWPDSVQSFTSLQNCESLTDTIVIPAPQEVTDVLVEDSRPAFELARAEKEEDKSLLDLTQQDDKTTEQLNEHQGELQRSQNSDSVLGEGCVTGKNVVVKGKNTENYYINNFFSRSDGLDLESIKDSEKVKNFYNLDQGKENNTLETTIDQTAILDTCKHPESNDIEGENNDDDEEEDNNDECDNLEDYEENDPLQS</sequence>
<feature type="region of interest" description="Disordered" evidence="1">
    <location>
        <begin position="1"/>
        <end position="24"/>
    </location>
</feature>
<evidence type="ECO:0000256" key="1">
    <source>
        <dbReference type="SAM" id="MobiDB-lite"/>
    </source>
</evidence>
<feature type="non-terminal residue" evidence="2">
    <location>
        <position position="233"/>
    </location>
</feature>
<organism evidence="2">
    <name type="scientific">Cuerna arida</name>
    <dbReference type="NCBI Taxonomy" id="1464854"/>
    <lineage>
        <taxon>Eukaryota</taxon>
        <taxon>Metazoa</taxon>
        <taxon>Ecdysozoa</taxon>
        <taxon>Arthropoda</taxon>
        <taxon>Hexapoda</taxon>
        <taxon>Insecta</taxon>
        <taxon>Pterygota</taxon>
        <taxon>Neoptera</taxon>
        <taxon>Paraneoptera</taxon>
        <taxon>Hemiptera</taxon>
        <taxon>Auchenorrhyncha</taxon>
        <taxon>Membracoidea</taxon>
        <taxon>Cicadellidae</taxon>
        <taxon>Cicadellinae</taxon>
        <taxon>Proconiini</taxon>
        <taxon>Cuerna</taxon>
    </lineage>
</organism>
<feature type="compositionally biased region" description="Acidic residues" evidence="1">
    <location>
        <begin position="200"/>
        <end position="233"/>
    </location>
</feature>
<name>A0A1B6GZH3_9HEMI</name>
<dbReference type="AlphaFoldDB" id="A0A1B6GZH3"/>
<gene>
    <name evidence="2" type="ORF">g.823</name>
</gene>